<evidence type="ECO:0000256" key="4">
    <source>
        <dbReference type="ARBA" id="ARBA00022989"/>
    </source>
</evidence>
<feature type="region of interest" description="Disordered" evidence="6">
    <location>
        <begin position="1"/>
        <end position="22"/>
    </location>
</feature>
<feature type="transmembrane region" description="Helical" evidence="7">
    <location>
        <begin position="305"/>
        <end position="325"/>
    </location>
</feature>
<dbReference type="PANTHER" id="PTHR43791">
    <property type="entry name" value="PERMEASE-RELATED"/>
    <property type="match status" value="1"/>
</dbReference>
<feature type="transmembrane region" description="Helical" evidence="7">
    <location>
        <begin position="168"/>
        <end position="190"/>
    </location>
</feature>
<dbReference type="InterPro" id="IPR011701">
    <property type="entry name" value="MFS"/>
</dbReference>
<evidence type="ECO:0000256" key="6">
    <source>
        <dbReference type="SAM" id="MobiDB-lite"/>
    </source>
</evidence>
<keyword evidence="2" id="KW-0813">Transport</keyword>
<feature type="transmembrane region" description="Helical" evidence="7">
    <location>
        <begin position="428"/>
        <end position="449"/>
    </location>
</feature>
<feature type="compositionally biased region" description="Basic and acidic residues" evidence="6">
    <location>
        <begin position="1"/>
        <end position="15"/>
    </location>
</feature>
<gene>
    <name evidence="9" type="ORF">NEMBOFW57_002051</name>
</gene>
<reference evidence="9" key="1">
    <citation type="submission" date="2023-02" db="EMBL/GenBank/DDBJ databases">
        <authorList>
            <person name="Palmer J.M."/>
        </authorList>
    </citation>
    <scope>NUCLEOTIDE SEQUENCE</scope>
    <source>
        <strain evidence="9">FW57</strain>
    </source>
</reference>
<evidence type="ECO:0000256" key="1">
    <source>
        <dbReference type="ARBA" id="ARBA00004141"/>
    </source>
</evidence>
<accession>A0AAD4I380</accession>
<evidence type="ECO:0000256" key="2">
    <source>
        <dbReference type="ARBA" id="ARBA00022448"/>
    </source>
</evidence>
<feature type="transmembrane region" description="Helical" evidence="7">
    <location>
        <begin position="337"/>
        <end position="358"/>
    </location>
</feature>
<feature type="transmembrane region" description="Helical" evidence="7">
    <location>
        <begin position="274"/>
        <end position="293"/>
    </location>
</feature>
<dbReference type="AlphaFoldDB" id="A0AAD4I380"/>
<dbReference type="PROSITE" id="PS50850">
    <property type="entry name" value="MFS"/>
    <property type="match status" value="1"/>
</dbReference>
<evidence type="ECO:0000313" key="9">
    <source>
        <dbReference type="EMBL" id="KAG7292020.1"/>
    </source>
</evidence>
<evidence type="ECO:0000256" key="3">
    <source>
        <dbReference type="ARBA" id="ARBA00022692"/>
    </source>
</evidence>
<dbReference type="PANTHER" id="PTHR43791:SF6">
    <property type="entry name" value="TRANSPORTER, PUTATIVE (AFU_ORTHOLOGUE AFUA_1G16690)-RELATED"/>
    <property type="match status" value="1"/>
</dbReference>
<dbReference type="EMBL" id="JAHCVI010000001">
    <property type="protein sequence ID" value="KAG7292020.1"/>
    <property type="molecule type" value="Genomic_DNA"/>
</dbReference>
<keyword evidence="5 7" id="KW-0472">Membrane</keyword>
<feature type="transmembrane region" description="Helical" evidence="7">
    <location>
        <begin position="202"/>
        <end position="224"/>
    </location>
</feature>
<dbReference type="FunFam" id="1.20.1250.20:FF:000057">
    <property type="entry name" value="MFS general substrate transporter"/>
    <property type="match status" value="1"/>
</dbReference>
<protein>
    <recommendedName>
        <fullName evidence="8">Major facilitator superfamily (MFS) profile domain-containing protein</fullName>
    </recommendedName>
</protein>
<keyword evidence="4 7" id="KW-1133">Transmembrane helix</keyword>
<dbReference type="GO" id="GO:0016020">
    <property type="term" value="C:membrane"/>
    <property type="evidence" value="ECO:0007669"/>
    <property type="project" value="UniProtKB-SubCell"/>
</dbReference>
<sequence length="485" mass="53777">MDSVEKTEAQQHERTGGPITTMDPARRVQVEKSLKRKLDARCSVFILLYIMNYLDRNNIAAARLKGLQADLNLSYNQYATCLSILYVGYILMQVPSNMAINLVSRPSLYIGCSMLLWGLVSTLSGIVNNFTGMVVIRFFLGFVEAAFLPGALLILSKWYTRRELTTRNALLFCGNLISNAFSALVGAGVLSNMQGVLGHAAWRWLFFIEGAATMFIAVLAAFILPDLPHNTRGFTEEERYVAQLRMTEDVGVADSDEGQTVFSGLIMALKDTKVYLMMFTLTAYVVGLSFNAFFPTLTGTLGFDYVPTLLMSAPPWVFACLVSLLNAWHADRTQDKFWHITGPIVLGLAGFIISMSTLNVAARYVALFLQASSYAGFIVFYSWISSSFPRPPAKRAVAIAMINAFSQLGNVAGSYVWDLKADGYRKSYGIVTAMFGVTIVGCWVFRMVLVRMNKRLEEAEEAEGRSGDVGDRTTEGMEKGFRYLV</sequence>
<dbReference type="Proteomes" id="UP001197093">
    <property type="component" value="Unassembled WGS sequence"/>
</dbReference>
<keyword evidence="10" id="KW-1185">Reference proteome</keyword>
<feature type="transmembrane region" description="Helical" evidence="7">
    <location>
        <begin position="106"/>
        <end position="127"/>
    </location>
</feature>
<evidence type="ECO:0000313" key="10">
    <source>
        <dbReference type="Proteomes" id="UP001197093"/>
    </source>
</evidence>
<dbReference type="SUPFAM" id="SSF103473">
    <property type="entry name" value="MFS general substrate transporter"/>
    <property type="match status" value="1"/>
</dbReference>
<evidence type="ECO:0000256" key="5">
    <source>
        <dbReference type="ARBA" id="ARBA00023136"/>
    </source>
</evidence>
<keyword evidence="3 7" id="KW-0812">Transmembrane</keyword>
<feature type="transmembrane region" description="Helical" evidence="7">
    <location>
        <begin position="396"/>
        <end position="416"/>
    </location>
</feature>
<proteinExistence type="predicted"/>
<evidence type="ECO:0000256" key="7">
    <source>
        <dbReference type="SAM" id="Phobius"/>
    </source>
</evidence>
<dbReference type="Pfam" id="PF07690">
    <property type="entry name" value="MFS_1"/>
    <property type="match status" value="1"/>
</dbReference>
<dbReference type="GO" id="GO:0022857">
    <property type="term" value="F:transmembrane transporter activity"/>
    <property type="evidence" value="ECO:0007669"/>
    <property type="project" value="InterPro"/>
</dbReference>
<comment type="subcellular location">
    <subcellularLocation>
        <location evidence="1">Membrane</location>
        <topology evidence="1">Multi-pass membrane protein</topology>
    </subcellularLocation>
</comment>
<dbReference type="FunFam" id="1.20.1250.20:FF:000013">
    <property type="entry name" value="MFS general substrate transporter"/>
    <property type="match status" value="1"/>
</dbReference>
<feature type="transmembrane region" description="Helical" evidence="7">
    <location>
        <begin position="364"/>
        <end position="384"/>
    </location>
</feature>
<dbReference type="Gene3D" id="1.20.1250.20">
    <property type="entry name" value="MFS general substrate transporter like domains"/>
    <property type="match status" value="2"/>
</dbReference>
<organism evidence="9 10">
    <name type="scientific">Staphylotrichum longicolle</name>
    <dbReference type="NCBI Taxonomy" id="669026"/>
    <lineage>
        <taxon>Eukaryota</taxon>
        <taxon>Fungi</taxon>
        <taxon>Dikarya</taxon>
        <taxon>Ascomycota</taxon>
        <taxon>Pezizomycotina</taxon>
        <taxon>Sordariomycetes</taxon>
        <taxon>Sordariomycetidae</taxon>
        <taxon>Sordariales</taxon>
        <taxon>Chaetomiaceae</taxon>
        <taxon>Staphylotrichum</taxon>
    </lineage>
</organism>
<name>A0AAD4I380_9PEZI</name>
<feature type="transmembrane region" description="Helical" evidence="7">
    <location>
        <begin position="133"/>
        <end position="156"/>
    </location>
</feature>
<dbReference type="InterPro" id="IPR020846">
    <property type="entry name" value="MFS_dom"/>
</dbReference>
<dbReference type="InterPro" id="IPR036259">
    <property type="entry name" value="MFS_trans_sf"/>
</dbReference>
<feature type="domain" description="Major facilitator superfamily (MFS) profile" evidence="8">
    <location>
        <begin position="41"/>
        <end position="454"/>
    </location>
</feature>
<comment type="caution">
    <text evidence="9">The sequence shown here is derived from an EMBL/GenBank/DDBJ whole genome shotgun (WGS) entry which is preliminary data.</text>
</comment>
<evidence type="ECO:0000259" key="8">
    <source>
        <dbReference type="PROSITE" id="PS50850"/>
    </source>
</evidence>